<name>A0AAE4WD84_AGRVI</name>
<keyword evidence="1" id="KW-0479">Metal-binding</keyword>
<evidence type="ECO:0000256" key="1">
    <source>
        <dbReference type="ARBA" id="ARBA00022723"/>
    </source>
</evidence>
<evidence type="ECO:0000313" key="3">
    <source>
        <dbReference type="EMBL" id="MUZ58711.1"/>
    </source>
</evidence>
<dbReference type="Proteomes" id="UP000436692">
    <property type="component" value="Unassembled WGS sequence"/>
</dbReference>
<dbReference type="InterPro" id="IPR014710">
    <property type="entry name" value="RmlC-like_jellyroll"/>
</dbReference>
<reference evidence="3 4" key="1">
    <citation type="submission" date="2019-12" db="EMBL/GenBank/DDBJ databases">
        <title>Whole-genome sequencing of Allorhizobium vitis.</title>
        <authorList>
            <person name="Gan H.M."/>
            <person name="Szegedi E."/>
            <person name="Burr T."/>
            <person name="Savka M.A."/>
        </authorList>
    </citation>
    <scope>NUCLEOTIDE SEQUENCE [LARGE SCALE GENOMIC DNA]</scope>
    <source>
        <strain evidence="3 4">CG989</strain>
    </source>
</reference>
<dbReference type="PANTHER" id="PTHR35848:SF6">
    <property type="entry name" value="CUPIN TYPE-2 DOMAIN-CONTAINING PROTEIN"/>
    <property type="match status" value="1"/>
</dbReference>
<feature type="domain" description="Cupin type-2" evidence="2">
    <location>
        <begin position="41"/>
        <end position="109"/>
    </location>
</feature>
<dbReference type="Pfam" id="PF07883">
    <property type="entry name" value="Cupin_2"/>
    <property type="match status" value="1"/>
</dbReference>
<dbReference type="PANTHER" id="PTHR35848">
    <property type="entry name" value="OXALATE-BINDING PROTEIN"/>
    <property type="match status" value="1"/>
</dbReference>
<sequence>MPVIISPAREAQTKYEYGCDLRRLYPWNEVTDPEFWGSAIASVRPGEATTPHSHDEEETFIILSGAGSITVDDESSDIAQGDVIYLPRHSHHTVLNHSDADPLVFLTIFWGSPEAHAALKRRYGLAQAEA</sequence>
<protein>
    <submittedName>
        <fullName evidence="3">Cupin domain-containing protein</fullName>
    </submittedName>
</protein>
<evidence type="ECO:0000313" key="4">
    <source>
        <dbReference type="Proteomes" id="UP000436692"/>
    </source>
</evidence>
<dbReference type="EMBL" id="WPHM01000007">
    <property type="protein sequence ID" value="MUZ58711.1"/>
    <property type="molecule type" value="Genomic_DNA"/>
</dbReference>
<dbReference type="RefSeq" id="WP_156550047.1">
    <property type="nucleotide sequence ID" value="NZ_JABAEJ010000012.1"/>
</dbReference>
<dbReference type="Gene3D" id="2.60.120.10">
    <property type="entry name" value="Jelly Rolls"/>
    <property type="match status" value="1"/>
</dbReference>
<dbReference type="GO" id="GO:0046872">
    <property type="term" value="F:metal ion binding"/>
    <property type="evidence" value="ECO:0007669"/>
    <property type="project" value="UniProtKB-KW"/>
</dbReference>
<accession>A0AAE4WD84</accession>
<dbReference type="AlphaFoldDB" id="A0AAE4WD84"/>
<organism evidence="3 4">
    <name type="scientific">Agrobacterium vitis</name>
    <name type="common">Rhizobium vitis</name>
    <dbReference type="NCBI Taxonomy" id="373"/>
    <lineage>
        <taxon>Bacteria</taxon>
        <taxon>Pseudomonadati</taxon>
        <taxon>Pseudomonadota</taxon>
        <taxon>Alphaproteobacteria</taxon>
        <taxon>Hyphomicrobiales</taxon>
        <taxon>Rhizobiaceae</taxon>
        <taxon>Rhizobium/Agrobacterium group</taxon>
        <taxon>Agrobacterium</taxon>
    </lineage>
</organism>
<dbReference type="InterPro" id="IPR013096">
    <property type="entry name" value="Cupin_2"/>
</dbReference>
<dbReference type="InterPro" id="IPR051610">
    <property type="entry name" value="GPI/OXD"/>
</dbReference>
<comment type="caution">
    <text evidence="3">The sequence shown here is derived from an EMBL/GenBank/DDBJ whole genome shotgun (WGS) entry which is preliminary data.</text>
</comment>
<gene>
    <name evidence="3" type="ORF">GOZ95_14810</name>
</gene>
<proteinExistence type="predicted"/>
<evidence type="ECO:0000259" key="2">
    <source>
        <dbReference type="Pfam" id="PF07883"/>
    </source>
</evidence>
<dbReference type="InterPro" id="IPR011051">
    <property type="entry name" value="RmlC_Cupin_sf"/>
</dbReference>
<dbReference type="SUPFAM" id="SSF51182">
    <property type="entry name" value="RmlC-like cupins"/>
    <property type="match status" value="1"/>
</dbReference>